<dbReference type="Pfam" id="PF00657">
    <property type="entry name" value="Lipase_GDSL"/>
    <property type="match status" value="1"/>
</dbReference>
<reference evidence="1" key="1">
    <citation type="submission" date="2020-09" db="EMBL/GenBank/DDBJ databases">
        <authorList>
            <person name="Kim M.K."/>
        </authorList>
    </citation>
    <scope>NUCLEOTIDE SEQUENCE</scope>
    <source>
        <strain evidence="1">BT704</strain>
    </source>
</reference>
<proteinExistence type="predicted"/>
<dbReference type="SUPFAM" id="SSF52266">
    <property type="entry name" value="SGNH hydrolase"/>
    <property type="match status" value="1"/>
</dbReference>
<accession>A0A927GBB1</accession>
<dbReference type="PROSITE" id="PS51257">
    <property type="entry name" value="PROKAR_LIPOPROTEIN"/>
    <property type="match status" value="1"/>
</dbReference>
<dbReference type="Proteomes" id="UP000653797">
    <property type="component" value="Unassembled WGS sequence"/>
</dbReference>
<name>A0A927GBB1_9BACT</name>
<evidence type="ECO:0000313" key="2">
    <source>
        <dbReference type="Proteomes" id="UP000653797"/>
    </source>
</evidence>
<comment type="caution">
    <text evidence="1">The sequence shown here is derived from an EMBL/GenBank/DDBJ whole genome shotgun (WGS) entry which is preliminary data.</text>
</comment>
<protein>
    <submittedName>
        <fullName evidence="1">SGNH/GDSL hydrolase family protein</fullName>
    </submittedName>
</protein>
<dbReference type="Gene3D" id="3.40.50.1110">
    <property type="entry name" value="SGNH hydrolase"/>
    <property type="match status" value="1"/>
</dbReference>
<keyword evidence="1" id="KW-0378">Hydrolase</keyword>
<organism evidence="1 2">
    <name type="scientific">Spirosoma validum</name>
    <dbReference type="NCBI Taxonomy" id="2771355"/>
    <lineage>
        <taxon>Bacteria</taxon>
        <taxon>Pseudomonadati</taxon>
        <taxon>Bacteroidota</taxon>
        <taxon>Cytophagia</taxon>
        <taxon>Cytophagales</taxon>
        <taxon>Cytophagaceae</taxon>
        <taxon>Spirosoma</taxon>
    </lineage>
</organism>
<dbReference type="GO" id="GO:0016788">
    <property type="term" value="F:hydrolase activity, acting on ester bonds"/>
    <property type="evidence" value="ECO:0007669"/>
    <property type="project" value="InterPro"/>
</dbReference>
<dbReference type="InterPro" id="IPR001087">
    <property type="entry name" value="GDSL"/>
</dbReference>
<gene>
    <name evidence="1" type="ORF">IC230_01365</name>
</gene>
<dbReference type="AlphaFoldDB" id="A0A927GBB1"/>
<evidence type="ECO:0000313" key="1">
    <source>
        <dbReference type="EMBL" id="MBD2751523.1"/>
    </source>
</evidence>
<keyword evidence="2" id="KW-1185">Reference proteome</keyword>
<dbReference type="EMBL" id="JACXAA010000001">
    <property type="protein sequence ID" value="MBD2751523.1"/>
    <property type="molecule type" value="Genomic_DNA"/>
</dbReference>
<dbReference type="InterPro" id="IPR036514">
    <property type="entry name" value="SGNH_hydro_sf"/>
</dbReference>
<dbReference type="RefSeq" id="WP_191037166.1">
    <property type="nucleotide sequence ID" value="NZ_JACXAA010000001.1"/>
</dbReference>
<sequence>MQVYTRLRWGVIVTTLVSLIACTTNDIDPNGGNGETPSKGNADFTKYVAVGNSLTAGFADGGLYRDSQLNAYPNILAGQFKTVGGGDFIQPLFAEAQAAGSGYMKLVQVPDTTNPISLISAIKQVAPGAVRVTNTNGSALFTKFTGANQNLGVPGIKMGDILLQGYGSTQGNPYFERLLGDADQATTYFQYVSNNLTGATFFSCWLGNNDVLSYATSGGVSALTPSALFTTNYTAMMNKLTEGGRKGVVIGIPNITIAPYFRLITLSVINRLFKVLAPGTPDLPALAIQASDAPQGVRASTANDLFLLSLANQTELTKFGRTDVGTKVGRYGLDATNPLPTTFVLDAGEIATMNARIAEFNGVMKTQADAKGVAYVDPNTVLTQLASATGLQQNGIKYTAAFIQGGAFSLDGIHLTPAGYALIANEIIKGINAKYASTVPQVNPANYHRVLLQQ</sequence>